<dbReference type="InterPro" id="IPR016167">
    <property type="entry name" value="FAD-bd_PCMH_sub1"/>
</dbReference>
<evidence type="ECO:0000256" key="2">
    <source>
        <dbReference type="ARBA" id="ARBA00022827"/>
    </source>
</evidence>
<dbReference type="SMART" id="SM01092">
    <property type="entry name" value="CO_deh_flav_C"/>
    <property type="match status" value="1"/>
</dbReference>
<dbReference type="PANTHER" id="PTHR42659:SF2">
    <property type="entry name" value="XANTHINE DEHYDROGENASE SUBUNIT C-RELATED"/>
    <property type="match status" value="1"/>
</dbReference>
<dbReference type="GO" id="GO:0016491">
    <property type="term" value="F:oxidoreductase activity"/>
    <property type="evidence" value="ECO:0007669"/>
    <property type="project" value="UniProtKB-KW"/>
</dbReference>
<evidence type="ECO:0000256" key="3">
    <source>
        <dbReference type="ARBA" id="ARBA00023002"/>
    </source>
</evidence>
<dbReference type="InterPro" id="IPR036683">
    <property type="entry name" value="CO_DH_flav_C_dom_sf"/>
</dbReference>
<proteinExistence type="predicted"/>
<dbReference type="InterPro" id="IPR016166">
    <property type="entry name" value="FAD-bd_PCMH"/>
</dbReference>
<dbReference type="EMBL" id="FAXA01000098">
    <property type="protein sequence ID" value="CUV01545.1"/>
    <property type="molecule type" value="Genomic_DNA"/>
</dbReference>
<evidence type="ECO:0000259" key="4">
    <source>
        <dbReference type="PROSITE" id="PS51387"/>
    </source>
</evidence>
<organism evidence="5">
    <name type="scientific">hydrothermal vent metagenome</name>
    <dbReference type="NCBI Taxonomy" id="652676"/>
    <lineage>
        <taxon>unclassified sequences</taxon>
        <taxon>metagenomes</taxon>
        <taxon>ecological metagenomes</taxon>
    </lineage>
</organism>
<keyword evidence="3 5" id="KW-0560">Oxidoreductase</keyword>
<dbReference type="InterPro" id="IPR016169">
    <property type="entry name" value="FAD-bd_PCMH_sub2"/>
</dbReference>
<reference evidence="5" key="1">
    <citation type="submission" date="2015-10" db="EMBL/GenBank/DDBJ databases">
        <authorList>
            <person name="Gilbert D.G."/>
        </authorList>
    </citation>
    <scope>NUCLEOTIDE SEQUENCE</scope>
</reference>
<dbReference type="InterPro" id="IPR036318">
    <property type="entry name" value="FAD-bd_PCMH-like_sf"/>
</dbReference>
<keyword evidence="2" id="KW-0274">FAD</keyword>
<dbReference type="SUPFAM" id="SSF55447">
    <property type="entry name" value="CO dehydrogenase flavoprotein C-terminal domain-like"/>
    <property type="match status" value="1"/>
</dbReference>
<evidence type="ECO:0000313" key="5">
    <source>
        <dbReference type="EMBL" id="CUV01545.1"/>
    </source>
</evidence>
<dbReference type="Gene3D" id="3.30.43.10">
    <property type="entry name" value="Uridine Diphospho-n-acetylenolpyruvylglucosamine Reductase, domain 2"/>
    <property type="match status" value="1"/>
</dbReference>
<dbReference type="GO" id="GO:0071949">
    <property type="term" value="F:FAD binding"/>
    <property type="evidence" value="ECO:0007669"/>
    <property type="project" value="InterPro"/>
</dbReference>
<name>A0A160V8M6_9ZZZZ</name>
<dbReference type="Gene3D" id="3.30.390.50">
    <property type="entry name" value="CO dehydrogenase flavoprotein, C-terminal domain"/>
    <property type="match status" value="1"/>
</dbReference>
<dbReference type="Pfam" id="PF00941">
    <property type="entry name" value="FAD_binding_5"/>
    <property type="match status" value="1"/>
</dbReference>
<dbReference type="PROSITE" id="PS51387">
    <property type="entry name" value="FAD_PCMH"/>
    <property type="match status" value="1"/>
</dbReference>
<dbReference type="SUPFAM" id="SSF56176">
    <property type="entry name" value="FAD-binding/transporter-associated domain-like"/>
    <property type="match status" value="1"/>
</dbReference>
<keyword evidence="1" id="KW-0285">Flavoprotein</keyword>
<dbReference type="InterPro" id="IPR002346">
    <property type="entry name" value="Mopterin_DH_FAD-bd"/>
</dbReference>
<dbReference type="Gene3D" id="3.30.465.10">
    <property type="match status" value="1"/>
</dbReference>
<accession>A0A160V8M6</accession>
<dbReference type="AlphaFoldDB" id="A0A160V8M6"/>
<dbReference type="EC" id="1.2.99.2" evidence="5"/>
<sequence length="293" mass="31031">MKPVRFEYFAPQSIDEALDLLSQHGSDAKVLAGGQSLMPLMNMRLSRPAVIVDINRLQGLDKVETEPGGAITCGALVRHRTLEQATDVGGPAPVLAYAARHIGHSQIRNRGTVGGSLVHADPAAELPALAIALEAQLILRSAAGERLLEATEFFITDLTTAIEPDELLTDMRVPGLTGDWGWGFHEVCRRDGDFALAGAVSLVRTGPSGVCDDARVTLFGVGGTPTRITAVETALVGTKLDDRALAGAARLVEESLDPASDIHASMEYRKEVGAVVARRSLEDARTRLAVGGI</sequence>
<protein>
    <submittedName>
        <fullName evidence="5">Carbon monoxide dehydrogenase medium chain</fullName>
        <ecNumber evidence="5">1.2.99.2</ecNumber>
    </submittedName>
</protein>
<feature type="domain" description="FAD-binding PCMH-type" evidence="4">
    <location>
        <begin position="1"/>
        <end position="178"/>
    </location>
</feature>
<evidence type="ECO:0000256" key="1">
    <source>
        <dbReference type="ARBA" id="ARBA00022630"/>
    </source>
</evidence>
<dbReference type="InterPro" id="IPR051312">
    <property type="entry name" value="Diverse_Substr_Oxidored"/>
</dbReference>
<dbReference type="InterPro" id="IPR005107">
    <property type="entry name" value="CO_DH_flav_C"/>
</dbReference>
<gene>
    <name evidence="5" type="ORF">MGWOODY_Clf2408</name>
</gene>
<dbReference type="PANTHER" id="PTHR42659">
    <property type="entry name" value="XANTHINE DEHYDROGENASE SUBUNIT C-RELATED"/>
    <property type="match status" value="1"/>
</dbReference>
<dbReference type="Pfam" id="PF03450">
    <property type="entry name" value="CO_deh_flav_C"/>
    <property type="match status" value="1"/>
</dbReference>